<dbReference type="CDD" id="cd06171">
    <property type="entry name" value="Sigma70_r4"/>
    <property type="match status" value="1"/>
</dbReference>
<protein>
    <submittedName>
        <fullName evidence="8">RNA polymerase sigma24 factor</fullName>
    </submittedName>
</protein>
<dbReference type="EMBL" id="BOPF01000043">
    <property type="protein sequence ID" value="GIJ51093.1"/>
    <property type="molecule type" value="Genomic_DNA"/>
</dbReference>
<dbReference type="GO" id="GO:0003677">
    <property type="term" value="F:DNA binding"/>
    <property type="evidence" value="ECO:0007669"/>
    <property type="project" value="UniProtKB-KW"/>
</dbReference>
<reference evidence="8" key="1">
    <citation type="submission" date="2021-01" db="EMBL/GenBank/DDBJ databases">
        <title>Whole genome shotgun sequence of Virgisporangium aliadipatigenens NBRC 105644.</title>
        <authorList>
            <person name="Komaki H."/>
            <person name="Tamura T."/>
        </authorList>
    </citation>
    <scope>NUCLEOTIDE SEQUENCE</scope>
    <source>
        <strain evidence="8">NBRC 105644</strain>
    </source>
</reference>
<evidence type="ECO:0000259" key="7">
    <source>
        <dbReference type="Pfam" id="PF08281"/>
    </source>
</evidence>
<dbReference type="SUPFAM" id="SSF88659">
    <property type="entry name" value="Sigma3 and sigma4 domains of RNA polymerase sigma factors"/>
    <property type="match status" value="1"/>
</dbReference>
<dbReference type="GO" id="GO:0006352">
    <property type="term" value="P:DNA-templated transcription initiation"/>
    <property type="evidence" value="ECO:0007669"/>
    <property type="project" value="InterPro"/>
</dbReference>
<sequence>MRGADFDEFVNARAGALLRLAYLLTGERHAAEDLLQDVLEQVYARWPTVHTSAEAYSRQALVNRATNRWRRRLRRREQPLGDHDRPAPDASERVVVRDAVLTALRQLPTRQRAAVVLRFLEDLPVSEVARILGCSEGAVKSHTARALERLRGVLNGTQFFDPDLAVPVTSSTKGADSGR</sequence>
<feature type="domain" description="RNA polymerase sigma factor 70 region 4 type 2" evidence="7">
    <location>
        <begin position="98"/>
        <end position="150"/>
    </location>
</feature>
<evidence type="ECO:0000256" key="1">
    <source>
        <dbReference type="ARBA" id="ARBA00010641"/>
    </source>
</evidence>
<dbReference type="InterPro" id="IPR039425">
    <property type="entry name" value="RNA_pol_sigma-70-like"/>
</dbReference>
<dbReference type="InterPro" id="IPR014325">
    <property type="entry name" value="RNA_pol_sigma-E_actinobac"/>
</dbReference>
<dbReference type="SUPFAM" id="SSF88946">
    <property type="entry name" value="Sigma2 domain of RNA polymerase sigma factors"/>
    <property type="match status" value="1"/>
</dbReference>
<dbReference type="Pfam" id="PF08281">
    <property type="entry name" value="Sigma70_r4_2"/>
    <property type="match status" value="1"/>
</dbReference>
<keyword evidence="2" id="KW-0805">Transcription regulation</keyword>
<organism evidence="8 9">
    <name type="scientific">Virgisporangium aliadipatigenens</name>
    <dbReference type="NCBI Taxonomy" id="741659"/>
    <lineage>
        <taxon>Bacteria</taxon>
        <taxon>Bacillati</taxon>
        <taxon>Actinomycetota</taxon>
        <taxon>Actinomycetes</taxon>
        <taxon>Micromonosporales</taxon>
        <taxon>Micromonosporaceae</taxon>
        <taxon>Virgisporangium</taxon>
    </lineage>
</organism>
<dbReference type="PANTHER" id="PTHR43133:SF50">
    <property type="entry name" value="ECF RNA POLYMERASE SIGMA FACTOR SIGM"/>
    <property type="match status" value="1"/>
</dbReference>
<evidence type="ECO:0000256" key="4">
    <source>
        <dbReference type="ARBA" id="ARBA00023125"/>
    </source>
</evidence>
<comment type="caution">
    <text evidence="8">The sequence shown here is derived from an EMBL/GenBank/DDBJ whole genome shotgun (WGS) entry which is preliminary data.</text>
</comment>
<keyword evidence="4" id="KW-0238">DNA-binding</keyword>
<feature type="domain" description="RNA polymerase sigma-70 region 2" evidence="6">
    <location>
        <begin position="11"/>
        <end position="74"/>
    </location>
</feature>
<dbReference type="InterPro" id="IPR007627">
    <property type="entry name" value="RNA_pol_sigma70_r2"/>
</dbReference>
<name>A0A8J3YV54_9ACTN</name>
<comment type="similarity">
    <text evidence="1">Belongs to the sigma-70 factor family. ECF subfamily.</text>
</comment>
<dbReference type="InterPro" id="IPR013325">
    <property type="entry name" value="RNA_pol_sigma_r2"/>
</dbReference>
<evidence type="ECO:0000313" key="8">
    <source>
        <dbReference type="EMBL" id="GIJ51093.1"/>
    </source>
</evidence>
<dbReference type="InterPro" id="IPR013249">
    <property type="entry name" value="RNA_pol_sigma70_r4_t2"/>
</dbReference>
<dbReference type="Proteomes" id="UP000619260">
    <property type="component" value="Unassembled WGS sequence"/>
</dbReference>
<evidence type="ECO:0000256" key="2">
    <source>
        <dbReference type="ARBA" id="ARBA00023015"/>
    </source>
</evidence>
<dbReference type="Gene3D" id="1.10.10.10">
    <property type="entry name" value="Winged helix-like DNA-binding domain superfamily/Winged helix DNA-binding domain"/>
    <property type="match status" value="1"/>
</dbReference>
<evidence type="ECO:0000313" key="9">
    <source>
        <dbReference type="Proteomes" id="UP000619260"/>
    </source>
</evidence>
<dbReference type="NCBIfam" id="TIGR02937">
    <property type="entry name" value="sigma70-ECF"/>
    <property type="match status" value="1"/>
</dbReference>
<dbReference type="InterPro" id="IPR013324">
    <property type="entry name" value="RNA_pol_sigma_r3/r4-like"/>
</dbReference>
<accession>A0A8J3YV54</accession>
<dbReference type="NCBIfam" id="TIGR02983">
    <property type="entry name" value="SigE-fam_strep"/>
    <property type="match status" value="1"/>
</dbReference>
<dbReference type="InterPro" id="IPR036388">
    <property type="entry name" value="WH-like_DNA-bd_sf"/>
</dbReference>
<dbReference type="RefSeq" id="WP_203904494.1">
    <property type="nucleotide sequence ID" value="NZ_BOPF01000043.1"/>
</dbReference>
<keyword evidence="9" id="KW-1185">Reference proteome</keyword>
<evidence type="ECO:0000256" key="5">
    <source>
        <dbReference type="ARBA" id="ARBA00023163"/>
    </source>
</evidence>
<dbReference type="AlphaFoldDB" id="A0A8J3YV54"/>
<dbReference type="PANTHER" id="PTHR43133">
    <property type="entry name" value="RNA POLYMERASE ECF-TYPE SIGMA FACTO"/>
    <property type="match status" value="1"/>
</dbReference>
<evidence type="ECO:0000256" key="3">
    <source>
        <dbReference type="ARBA" id="ARBA00023082"/>
    </source>
</evidence>
<gene>
    <name evidence="8" type="ORF">Val02_79790</name>
</gene>
<proteinExistence type="inferred from homology"/>
<dbReference type="Gene3D" id="1.10.1740.10">
    <property type="match status" value="1"/>
</dbReference>
<dbReference type="GO" id="GO:0016987">
    <property type="term" value="F:sigma factor activity"/>
    <property type="evidence" value="ECO:0007669"/>
    <property type="project" value="UniProtKB-KW"/>
</dbReference>
<evidence type="ECO:0000259" key="6">
    <source>
        <dbReference type="Pfam" id="PF04542"/>
    </source>
</evidence>
<dbReference type="Pfam" id="PF04542">
    <property type="entry name" value="Sigma70_r2"/>
    <property type="match status" value="1"/>
</dbReference>
<dbReference type="InterPro" id="IPR014284">
    <property type="entry name" value="RNA_pol_sigma-70_dom"/>
</dbReference>
<keyword evidence="3" id="KW-0731">Sigma factor</keyword>
<keyword evidence="5" id="KW-0804">Transcription</keyword>